<evidence type="ECO:0000313" key="11">
    <source>
        <dbReference type="Proteomes" id="UP000004367"/>
    </source>
</evidence>
<organism evidence="10 11">
    <name type="scientific">Mobilicoccus pelagius NBRC 104925</name>
    <dbReference type="NCBI Taxonomy" id="1089455"/>
    <lineage>
        <taxon>Bacteria</taxon>
        <taxon>Bacillati</taxon>
        <taxon>Actinomycetota</taxon>
        <taxon>Actinomycetes</taxon>
        <taxon>Micrococcales</taxon>
        <taxon>Dermatophilaceae</taxon>
        <taxon>Mobilicoccus</taxon>
    </lineage>
</organism>
<dbReference type="GO" id="GO:0004888">
    <property type="term" value="F:transmembrane signaling receptor activity"/>
    <property type="evidence" value="ECO:0007669"/>
    <property type="project" value="InterPro"/>
</dbReference>
<dbReference type="GO" id="GO:0007165">
    <property type="term" value="P:signal transduction"/>
    <property type="evidence" value="ECO:0007669"/>
    <property type="project" value="UniProtKB-KW"/>
</dbReference>
<dbReference type="Proteomes" id="UP000004367">
    <property type="component" value="Unassembled WGS sequence"/>
</dbReference>
<feature type="transmembrane region" description="Helical" evidence="7">
    <location>
        <begin position="211"/>
        <end position="229"/>
    </location>
</feature>
<proteinExistence type="inferred from homology"/>
<evidence type="ECO:0000259" key="8">
    <source>
        <dbReference type="PROSITE" id="PS50111"/>
    </source>
</evidence>
<evidence type="ECO:0000256" key="2">
    <source>
        <dbReference type="ARBA" id="ARBA00022989"/>
    </source>
</evidence>
<dbReference type="PROSITE" id="PS50111">
    <property type="entry name" value="CHEMOTAXIS_TRANSDUC_2"/>
    <property type="match status" value="1"/>
</dbReference>
<evidence type="ECO:0000256" key="1">
    <source>
        <dbReference type="ARBA" id="ARBA00022692"/>
    </source>
</evidence>
<dbReference type="OrthoDB" id="1115140at2"/>
<dbReference type="Gene3D" id="1.10.287.950">
    <property type="entry name" value="Methyl-accepting chemotaxis protein"/>
    <property type="match status" value="1"/>
</dbReference>
<dbReference type="Pfam" id="PF00672">
    <property type="entry name" value="HAMP"/>
    <property type="match status" value="1"/>
</dbReference>
<protein>
    <submittedName>
        <fullName evidence="10">Putative methyl-accepting chemotaxis protein</fullName>
    </submittedName>
</protein>
<feature type="transmembrane region" description="Helical" evidence="7">
    <location>
        <begin position="30"/>
        <end position="50"/>
    </location>
</feature>
<dbReference type="eggNOG" id="COG0840">
    <property type="taxonomic scope" value="Bacteria"/>
</dbReference>
<feature type="domain" description="HAMP" evidence="9">
    <location>
        <begin position="235"/>
        <end position="287"/>
    </location>
</feature>
<gene>
    <name evidence="10" type="ORF">MOPEL_073_00210</name>
</gene>
<dbReference type="STRING" id="1089455.MOPEL_073_00210"/>
<dbReference type="RefSeq" id="WP_009482279.1">
    <property type="nucleotide sequence ID" value="NZ_BAFE01000052.1"/>
</dbReference>
<evidence type="ECO:0000256" key="4">
    <source>
        <dbReference type="ARBA" id="ARBA00029447"/>
    </source>
</evidence>
<dbReference type="InterPro" id="IPR004090">
    <property type="entry name" value="Chemotax_Me-accpt_rcpt"/>
</dbReference>
<keyword evidence="2 7" id="KW-1133">Transmembrane helix</keyword>
<keyword evidence="1 7" id="KW-0812">Transmembrane</keyword>
<feature type="domain" description="Methyl-accepting transducer" evidence="8">
    <location>
        <begin position="292"/>
        <end position="521"/>
    </location>
</feature>
<dbReference type="GO" id="GO:0006935">
    <property type="term" value="P:chemotaxis"/>
    <property type="evidence" value="ECO:0007669"/>
    <property type="project" value="InterPro"/>
</dbReference>
<accession>H5URM3</accession>
<dbReference type="SUPFAM" id="SSF58104">
    <property type="entry name" value="Methyl-accepting chemotaxis protein (MCP) signaling domain"/>
    <property type="match status" value="1"/>
</dbReference>
<evidence type="ECO:0000313" key="10">
    <source>
        <dbReference type="EMBL" id="GAB48381.1"/>
    </source>
</evidence>
<dbReference type="PROSITE" id="PS50885">
    <property type="entry name" value="HAMP"/>
    <property type="match status" value="1"/>
</dbReference>
<evidence type="ECO:0000256" key="7">
    <source>
        <dbReference type="SAM" id="Phobius"/>
    </source>
</evidence>
<dbReference type="GO" id="GO:0016020">
    <property type="term" value="C:membrane"/>
    <property type="evidence" value="ECO:0007669"/>
    <property type="project" value="InterPro"/>
</dbReference>
<comment type="similarity">
    <text evidence="4">Belongs to the methyl-accepting chemotaxis (MCP) protein family.</text>
</comment>
<evidence type="ECO:0000256" key="3">
    <source>
        <dbReference type="ARBA" id="ARBA00023224"/>
    </source>
</evidence>
<keyword evidence="3 5" id="KW-0807">Transducer</keyword>
<evidence type="ECO:0000256" key="6">
    <source>
        <dbReference type="SAM" id="MobiDB-lite"/>
    </source>
</evidence>
<keyword evidence="11" id="KW-1185">Reference proteome</keyword>
<dbReference type="PANTHER" id="PTHR32089:SF112">
    <property type="entry name" value="LYSOZYME-LIKE PROTEIN-RELATED"/>
    <property type="match status" value="1"/>
</dbReference>
<dbReference type="SMART" id="SM00304">
    <property type="entry name" value="HAMP"/>
    <property type="match status" value="3"/>
</dbReference>
<reference evidence="10 11" key="1">
    <citation type="submission" date="2012-02" db="EMBL/GenBank/DDBJ databases">
        <title>Whole genome shotgun sequence of Mobilicoccus pelagius NBRC 104925.</title>
        <authorList>
            <person name="Yoshida Y."/>
            <person name="Hosoyama A."/>
            <person name="Tsuchikane K."/>
            <person name="Katsumata H."/>
            <person name="Yamazaki S."/>
            <person name="Fujita N."/>
        </authorList>
    </citation>
    <scope>NUCLEOTIDE SEQUENCE [LARGE SCALE GENOMIC DNA]</scope>
    <source>
        <strain evidence="10 11">NBRC 104925</strain>
    </source>
</reference>
<dbReference type="InterPro" id="IPR004089">
    <property type="entry name" value="MCPsignal_dom"/>
</dbReference>
<dbReference type="AlphaFoldDB" id="H5URM3"/>
<comment type="caution">
    <text evidence="10">The sequence shown here is derived from an EMBL/GenBank/DDBJ whole genome shotgun (WGS) entry which is preliminary data.</text>
</comment>
<keyword evidence="7" id="KW-0472">Membrane</keyword>
<sequence length="550" mass="56462">MSSSAHTVPADPVDRADTPRGRRLGIRGKMLAIGLLGLVVATLTTGMNLWSLGRLTAATAEQGAAYRVLVLTNGIHTQVAEVNGQRNGYLVEATSTGAAAVEPSSPSRKAYLEALDGLKKDIAETTPMLRTDKGKAAMADLTKSVEEWEAVDAEIVGYVTANQRAKANDAALERAVPLMAKIDDDADAVAETAEGRVAAALANVEKTRKSAIVAALVTLGLGALGLLLLSQRVSSAVLRTVRTVLDSVTAMGKGDMRVPAHVEANDEIGDMARALDTSRESMRAVLQEVGNASATVAAASEQLTATATQMRSTASLSAERAGSAASAAGDVSSNVHTVAAGTEEMTASIREISKNANDAAGVAASAVQVADRTNTTVAQLGTSSAEIGQVVKAITSIAEQTNLLALNATIEAARAGEAGKGFAVVANEVKDLAQETSKATEDIGRRVEAIQVDTEAAVAAISEIGSIIAQINDTQATIASAVEEQTATTNEMGRNVSDASTGATQIAAYVGEVSQASAETTQAATDTSHAAQELAGRAHELQTLVGRFSY</sequence>
<dbReference type="InterPro" id="IPR003660">
    <property type="entry name" value="HAMP_dom"/>
</dbReference>
<evidence type="ECO:0000259" key="9">
    <source>
        <dbReference type="PROSITE" id="PS50885"/>
    </source>
</evidence>
<evidence type="ECO:0000256" key="5">
    <source>
        <dbReference type="PROSITE-ProRule" id="PRU00284"/>
    </source>
</evidence>
<dbReference type="EMBL" id="BAFE01000052">
    <property type="protein sequence ID" value="GAB48381.1"/>
    <property type="molecule type" value="Genomic_DNA"/>
</dbReference>
<dbReference type="PRINTS" id="PR00260">
    <property type="entry name" value="CHEMTRNSDUCR"/>
</dbReference>
<dbReference type="PANTHER" id="PTHR32089">
    <property type="entry name" value="METHYL-ACCEPTING CHEMOTAXIS PROTEIN MCPB"/>
    <property type="match status" value="1"/>
</dbReference>
<feature type="region of interest" description="Disordered" evidence="6">
    <location>
        <begin position="1"/>
        <end position="21"/>
    </location>
</feature>
<dbReference type="CDD" id="cd06225">
    <property type="entry name" value="HAMP"/>
    <property type="match status" value="1"/>
</dbReference>
<name>H5URM3_9MICO</name>
<dbReference type="Pfam" id="PF00015">
    <property type="entry name" value="MCPsignal"/>
    <property type="match status" value="1"/>
</dbReference>
<dbReference type="SMART" id="SM00283">
    <property type="entry name" value="MA"/>
    <property type="match status" value="1"/>
</dbReference>